<gene>
    <name evidence="1" type="ORF">SCAR479_01728</name>
</gene>
<sequence>MRGKKKETAVEESPEFFYAQSPETWFFSAGTEDGEKEKANGILRHARWRIGIGFGLTAARNLHRQRDSQIGPSGPSIPSRELVLIPPKREEMGERVRYCGDRASADPEG</sequence>
<accession>A0ABR2Y6B0</accession>
<protein>
    <submittedName>
        <fullName evidence="1">Uncharacterized protein</fullName>
    </submittedName>
</protein>
<keyword evidence="2" id="KW-1185">Reference proteome</keyword>
<dbReference type="Proteomes" id="UP001465668">
    <property type="component" value="Unassembled WGS sequence"/>
</dbReference>
<name>A0ABR2Y6B0_9PEZI</name>
<evidence type="ECO:0000313" key="1">
    <source>
        <dbReference type="EMBL" id="KAK9781857.1"/>
    </source>
</evidence>
<organism evidence="1 2">
    <name type="scientific">Seiridium cardinale</name>
    <dbReference type="NCBI Taxonomy" id="138064"/>
    <lineage>
        <taxon>Eukaryota</taxon>
        <taxon>Fungi</taxon>
        <taxon>Dikarya</taxon>
        <taxon>Ascomycota</taxon>
        <taxon>Pezizomycotina</taxon>
        <taxon>Sordariomycetes</taxon>
        <taxon>Xylariomycetidae</taxon>
        <taxon>Amphisphaeriales</taxon>
        <taxon>Sporocadaceae</taxon>
        <taxon>Seiridium</taxon>
    </lineage>
</organism>
<comment type="caution">
    <text evidence="1">The sequence shown here is derived from an EMBL/GenBank/DDBJ whole genome shotgun (WGS) entry which is preliminary data.</text>
</comment>
<dbReference type="EMBL" id="JARVKM010000003">
    <property type="protein sequence ID" value="KAK9781857.1"/>
    <property type="molecule type" value="Genomic_DNA"/>
</dbReference>
<reference evidence="1 2" key="1">
    <citation type="submission" date="2024-02" db="EMBL/GenBank/DDBJ databases">
        <title>First draft genome assembly of two strains of Seiridium cardinale.</title>
        <authorList>
            <person name="Emiliani G."/>
            <person name="Scali E."/>
        </authorList>
    </citation>
    <scope>NUCLEOTIDE SEQUENCE [LARGE SCALE GENOMIC DNA]</scope>
    <source>
        <strain evidence="1 2">BM-138-000479</strain>
    </source>
</reference>
<evidence type="ECO:0000313" key="2">
    <source>
        <dbReference type="Proteomes" id="UP001465668"/>
    </source>
</evidence>
<proteinExistence type="predicted"/>